<accession>A0A6N6VDQ9</accession>
<name>A0A6N6VDQ9_9HYPH</name>
<sequence>MIQVYRIPIPKDSLLKLPTEERVCLLQLGHMANQVLMFEKLLVFATTLDSKSEVEQYTTGVQTQMLVRLAVSAVFESLLVVKRLFVGSKIGKDYGERLDKKGSDALAYLKKLMGKSALLAAVRNNYGFHYPKAHETEEAFQAAIADADFDGMWKVYFSHHGFNSMFLFCDVISTKGIAAEAGVADLAALQMQLMTELREAALNLVDFAHSFFAALWVQHFGKEIDAEGITEVIGAPRFDEVSIPFFVEV</sequence>
<keyword evidence="2" id="KW-1185">Reference proteome</keyword>
<dbReference type="Proteomes" id="UP000468901">
    <property type="component" value="Unassembled WGS sequence"/>
</dbReference>
<comment type="caution">
    <text evidence="1">The sequence shown here is derived from an EMBL/GenBank/DDBJ whole genome shotgun (WGS) entry which is preliminary data.</text>
</comment>
<dbReference type="EMBL" id="WESC01000015">
    <property type="protein sequence ID" value="KAB7738858.1"/>
    <property type="molecule type" value="Genomic_DNA"/>
</dbReference>
<evidence type="ECO:0008006" key="3">
    <source>
        <dbReference type="Google" id="ProtNLM"/>
    </source>
</evidence>
<organism evidence="1 2">
    <name type="scientific">Parvibaculum sedimenti</name>
    <dbReference type="NCBI Taxonomy" id="2608632"/>
    <lineage>
        <taxon>Bacteria</taxon>
        <taxon>Pseudomonadati</taxon>
        <taxon>Pseudomonadota</taxon>
        <taxon>Alphaproteobacteria</taxon>
        <taxon>Hyphomicrobiales</taxon>
        <taxon>Parvibaculaceae</taxon>
        <taxon>Parvibaculum</taxon>
    </lineage>
</organism>
<dbReference type="RefSeq" id="WP_152217133.1">
    <property type="nucleotide sequence ID" value="NZ_WESC01000015.1"/>
</dbReference>
<evidence type="ECO:0000313" key="2">
    <source>
        <dbReference type="Proteomes" id="UP000468901"/>
    </source>
</evidence>
<reference evidence="1 2" key="1">
    <citation type="submission" date="2019-09" db="EMBL/GenBank/DDBJ databases">
        <title>Parvibaculum sedimenti sp. nov., isolated from sediment.</title>
        <authorList>
            <person name="Wang Y."/>
        </authorList>
    </citation>
    <scope>NUCLEOTIDE SEQUENCE [LARGE SCALE GENOMIC DNA]</scope>
    <source>
        <strain evidence="1 2">HXT-9</strain>
    </source>
</reference>
<protein>
    <recommendedName>
        <fullName evidence="3">HEPN AbiU2-like domain-containing protein</fullName>
    </recommendedName>
</protein>
<gene>
    <name evidence="1" type="ORF">F2P47_14655</name>
</gene>
<evidence type="ECO:0000313" key="1">
    <source>
        <dbReference type="EMBL" id="KAB7738858.1"/>
    </source>
</evidence>
<proteinExistence type="predicted"/>
<dbReference type="AlphaFoldDB" id="A0A6N6VDQ9"/>